<evidence type="ECO:0000313" key="9">
    <source>
        <dbReference type="WBParaSite" id="ACOC_0000367401-mRNA-1"/>
    </source>
</evidence>
<dbReference type="Pfam" id="PF00400">
    <property type="entry name" value="WD40"/>
    <property type="match status" value="2"/>
</dbReference>
<comment type="subcellular location">
    <subcellularLocation>
        <location evidence="1">Cell projection</location>
        <location evidence="1">Cilium</location>
    </subcellularLocation>
</comment>
<dbReference type="InterPro" id="IPR001680">
    <property type="entry name" value="WD40_rpt"/>
</dbReference>
<evidence type="ECO:0000256" key="2">
    <source>
        <dbReference type="ARBA" id="ARBA00023069"/>
    </source>
</evidence>
<keyword evidence="2" id="KW-0969">Cilium</keyword>
<dbReference type="OrthoDB" id="408728at2759"/>
<keyword evidence="4" id="KW-0853">WD repeat</keyword>
<dbReference type="InterPro" id="IPR056456">
    <property type="entry name" value="Beta-prop_IFT80_2nd"/>
</dbReference>
<dbReference type="OMA" id="HIIDREY"/>
<dbReference type="InterPro" id="IPR036322">
    <property type="entry name" value="WD40_repeat_dom_sf"/>
</dbReference>
<sequence>MRLKVSLARAPRHLDSVSAVGWAGGEEMYSCADDHCLLRWNLTNMEAATVAEMPRKGEILLFAVSAVQRHLNCSSLFPTSMHWSPKTNMRDGNSDLFALSSSDGKFQPFSKAISYRKTHFCVGRIHFVNKMGKIEKSFDAHQGAVLQTRWSPDGTGLLSCGEDGAVKLWSRNGMLRSVIAQMPSPVYCIAFDSASNNVLFSNGDHCFIKSLKMQTSPLKWKAHDALVLCCDWCHVSEHIVTGGEDCKFKWSHSLEKLSSGSLLSLCWFDDSTQLVVGSGSGQVIHAQIVEKSVAYGNLEVIQTRGNILEVHDVNMDIAKERLETRDRVIHASIAYDQLVVITTSQLYVYSSRNWNTPAIVDLRDKAISLVLQTNKLFLISDGQTLSIFSYDARTLCEIKVPGNAVTPISEKTLSLSNDTVAIRDRGDTSTVRFFDPISSRPQGDGNIVHEREITELKLCQCGQLGERILAFRDSDAAVLVAKVKTYGVAQRIAKIGSSVEQLHFNDVTNMLVGVGDGRIILWPAVDIVFIDRSLLQRSITEKSISGLGKFPTLKGFTGNSVILRRSDGSLITSSISPFASFLLKYTSQSKWDQAIRLCRHLKNDSMWAVLAGLSTAARNLYTAEIAYGALEEAEKVAVLAEARNHSNKDVRNAKMVLLAGKVSEADALLEKGGSVFQAVMLNIIMLQWSRCVVFVRKLCKTFCCDGLRIFRAIDLAVKYNSYLEVVMGYRQRYLEKLGRKETDEKFLRHLGEVQIRIFHTEDSTTSRPKRHYGQKLITYS</sequence>
<dbReference type="STRING" id="334426.A0A158PFN1"/>
<dbReference type="Pfam" id="PF23387">
    <property type="entry name" value="TPR_IFT80_172"/>
    <property type="match status" value="2"/>
</dbReference>
<organism evidence="9">
    <name type="scientific">Angiostrongylus costaricensis</name>
    <name type="common">Nematode worm</name>
    <dbReference type="NCBI Taxonomy" id="334426"/>
    <lineage>
        <taxon>Eukaryota</taxon>
        <taxon>Metazoa</taxon>
        <taxon>Ecdysozoa</taxon>
        <taxon>Nematoda</taxon>
        <taxon>Chromadorea</taxon>
        <taxon>Rhabditida</taxon>
        <taxon>Rhabditina</taxon>
        <taxon>Rhabditomorpha</taxon>
        <taxon>Strongyloidea</taxon>
        <taxon>Metastrongylidae</taxon>
        <taxon>Angiostrongylus</taxon>
    </lineage>
</organism>
<feature type="domain" description="IFT80 second beta-propeller" evidence="5">
    <location>
        <begin position="290"/>
        <end position="578"/>
    </location>
</feature>
<dbReference type="AlphaFoldDB" id="A0A158PFN1"/>
<evidence type="ECO:0000259" key="6">
    <source>
        <dbReference type="Pfam" id="PF23387"/>
    </source>
</evidence>
<dbReference type="PROSITE" id="PS50082">
    <property type="entry name" value="WD_REPEATS_2"/>
    <property type="match status" value="1"/>
</dbReference>
<evidence type="ECO:0000256" key="3">
    <source>
        <dbReference type="ARBA" id="ARBA00023273"/>
    </source>
</evidence>
<dbReference type="SUPFAM" id="SSF50978">
    <property type="entry name" value="WD40 repeat-like"/>
    <property type="match status" value="2"/>
</dbReference>
<dbReference type="WBParaSite" id="ACOC_0000367401-mRNA-1">
    <property type="protein sequence ID" value="ACOC_0000367401-mRNA-1"/>
    <property type="gene ID" value="ACOC_0000367401"/>
</dbReference>
<dbReference type="EMBL" id="UYYA01001268">
    <property type="protein sequence ID" value="VDM55260.1"/>
    <property type="molecule type" value="Genomic_DNA"/>
</dbReference>
<gene>
    <name evidence="7" type="ORF">ACOC_LOCUS3675</name>
</gene>
<feature type="domain" description="IFT80/172/WDR35 TPR" evidence="6">
    <location>
        <begin position="606"/>
        <end position="692"/>
    </location>
</feature>
<dbReference type="GO" id="GO:0060271">
    <property type="term" value="P:cilium assembly"/>
    <property type="evidence" value="ECO:0007669"/>
    <property type="project" value="TreeGrafter"/>
</dbReference>
<evidence type="ECO:0000259" key="5">
    <source>
        <dbReference type="Pfam" id="PF23335"/>
    </source>
</evidence>
<dbReference type="Gene3D" id="2.130.10.10">
    <property type="entry name" value="YVTN repeat-like/Quinoprotein amine dehydrogenase"/>
    <property type="match status" value="2"/>
</dbReference>
<reference evidence="7 8" key="2">
    <citation type="submission" date="2018-11" db="EMBL/GenBank/DDBJ databases">
        <authorList>
            <consortium name="Pathogen Informatics"/>
        </authorList>
    </citation>
    <scope>NUCLEOTIDE SEQUENCE [LARGE SCALE GENOMIC DNA]</scope>
    <source>
        <strain evidence="7 8">Costa Rica</strain>
    </source>
</reference>
<evidence type="ECO:0000313" key="8">
    <source>
        <dbReference type="Proteomes" id="UP000267027"/>
    </source>
</evidence>
<dbReference type="GO" id="GO:0005929">
    <property type="term" value="C:cilium"/>
    <property type="evidence" value="ECO:0007669"/>
    <property type="project" value="UniProtKB-SubCell"/>
</dbReference>
<name>A0A158PFN1_ANGCS</name>
<dbReference type="Pfam" id="PF23335">
    <property type="entry name" value="Beta-prop_IFT80_2nd"/>
    <property type="match status" value="1"/>
</dbReference>
<dbReference type="GO" id="GO:0030992">
    <property type="term" value="C:intraciliary transport particle B"/>
    <property type="evidence" value="ECO:0007669"/>
    <property type="project" value="TreeGrafter"/>
</dbReference>
<proteinExistence type="predicted"/>
<accession>A0A158PFN1</accession>
<dbReference type="InterPro" id="IPR056157">
    <property type="entry name" value="TPR_IFT80_172_dom"/>
</dbReference>
<evidence type="ECO:0000256" key="1">
    <source>
        <dbReference type="ARBA" id="ARBA00004138"/>
    </source>
</evidence>
<reference evidence="9" key="1">
    <citation type="submission" date="2016-04" db="UniProtKB">
        <authorList>
            <consortium name="WormBaseParasite"/>
        </authorList>
    </citation>
    <scope>IDENTIFICATION</scope>
</reference>
<feature type="domain" description="IFT80/172/WDR35 TPR" evidence="6">
    <location>
        <begin position="711"/>
        <end position="756"/>
    </location>
</feature>
<dbReference type="PANTHER" id="PTHR24098">
    <property type="entry name" value="OUTER SEGMENT 5"/>
    <property type="match status" value="1"/>
</dbReference>
<evidence type="ECO:0000313" key="7">
    <source>
        <dbReference type="EMBL" id="VDM55260.1"/>
    </source>
</evidence>
<dbReference type="PROSITE" id="PS50294">
    <property type="entry name" value="WD_REPEATS_REGION"/>
    <property type="match status" value="1"/>
</dbReference>
<dbReference type="InterPro" id="IPR015943">
    <property type="entry name" value="WD40/YVTN_repeat-like_dom_sf"/>
</dbReference>
<keyword evidence="8" id="KW-1185">Reference proteome</keyword>
<dbReference type="Proteomes" id="UP000267027">
    <property type="component" value="Unassembled WGS sequence"/>
</dbReference>
<dbReference type="PANTHER" id="PTHR24098:SF0">
    <property type="entry name" value="OUTER SEGMENT 5"/>
    <property type="match status" value="1"/>
</dbReference>
<evidence type="ECO:0000256" key="4">
    <source>
        <dbReference type="PROSITE-ProRule" id="PRU00221"/>
    </source>
</evidence>
<protein>
    <submittedName>
        <fullName evidence="9">WD_REPEATS_REGION domain-containing protein</fullName>
    </submittedName>
</protein>
<keyword evidence="3" id="KW-0966">Cell projection</keyword>
<feature type="repeat" description="WD" evidence="4">
    <location>
        <begin position="138"/>
        <end position="170"/>
    </location>
</feature>
<dbReference type="SMART" id="SM00320">
    <property type="entry name" value="WD40"/>
    <property type="match status" value="6"/>
</dbReference>